<name>A0A411WLD5_9GAMM</name>
<dbReference type="InterPro" id="IPR013785">
    <property type="entry name" value="Aldolase_TIM"/>
</dbReference>
<dbReference type="GO" id="GO:0016829">
    <property type="term" value="F:lyase activity"/>
    <property type="evidence" value="ECO:0007669"/>
    <property type="project" value="UniProtKB-KW"/>
</dbReference>
<dbReference type="EMBL" id="CP034752">
    <property type="protein sequence ID" value="QBH96935.1"/>
    <property type="molecule type" value="Genomic_DNA"/>
</dbReference>
<organism evidence="1 2">
    <name type="scientific">Limnobaculum zhutongyuii</name>
    <dbReference type="NCBI Taxonomy" id="2498113"/>
    <lineage>
        <taxon>Bacteria</taxon>
        <taxon>Pseudomonadati</taxon>
        <taxon>Pseudomonadota</taxon>
        <taxon>Gammaproteobacteria</taxon>
        <taxon>Enterobacterales</taxon>
        <taxon>Budviciaceae</taxon>
        <taxon>Limnobaculum</taxon>
    </lineage>
</organism>
<dbReference type="Gene3D" id="3.20.20.70">
    <property type="entry name" value="Aldolase class I"/>
    <property type="match status" value="1"/>
</dbReference>
<gene>
    <name evidence="1" type="ORF">EKN56_11335</name>
</gene>
<evidence type="ECO:0000313" key="1">
    <source>
        <dbReference type="EMBL" id="QBH96935.1"/>
    </source>
</evidence>
<accession>A0A411WLD5</accession>
<dbReference type="Proteomes" id="UP000293154">
    <property type="component" value="Chromosome"/>
</dbReference>
<sequence length="250" mass="26215">MQQINFYQQRVALNVLAKDVANAVDVYRAAEGHAVVGVISAQFNTVEEGVTEVTRWMGQVPAISVGLGAGSAQQFYKAAMIAAQTAPAHVNQTFTGCGFAAGALAARGVTNTRINALISPTGTPGCVIISTGVHSSQGIPAIVSCDTAIKMIQDLGGHAAKFFPMGGMQSLPELKALAESCVRNGMTMIEPTGGIDLDNFRPILETCLNAGVEQVMPHIYSSIIDADSGNTRIQDIVKLLDIVKSVIKSL</sequence>
<dbReference type="Pfam" id="PF07071">
    <property type="entry name" value="KDGP_aldolase"/>
    <property type="match status" value="1"/>
</dbReference>
<dbReference type="NCBIfam" id="TIGR03581">
    <property type="entry name" value="EF_0839"/>
    <property type="match status" value="1"/>
</dbReference>
<dbReference type="NCBIfam" id="NF047796">
    <property type="entry name" value="DhDoxPGlucAldDagF"/>
    <property type="match status" value="1"/>
</dbReference>
<reference evidence="1 2" key="1">
    <citation type="submission" date="2019-03" db="EMBL/GenBank/DDBJ databases">
        <title>Pragia sp. nov. isolated from the gut tract of Carduelis flavirostris.</title>
        <authorList>
            <person name="Ge Y."/>
        </authorList>
    </citation>
    <scope>NUCLEOTIDE SEQUENCE [LARGE SCALE GENOMIC DNA]</scope>
    <source>
        <strain evidence="1 2">CF-458</strain>
    </source>
</reference>
<evidence type="ECO:0000313" key="2">
    <source>
        <dbReference type="Proteomes" id="UP000293154"/>
    </source>
</evidence>
<dbReference type="SUPFAM" id="SSF51569">
    <property type="entry name" value="Aldolase"/>
    <property type="match status" value="1"/>
</dbReference>
<dbReference type="KEGG" id="prag:EKN56_11335"/>
<dbReference type="RefSeq" id="WP_130591877.1">
    <property type="nucleotide sequence ID" value="NZ_CP034752.1"/>
</dbReference>
<keyword evidence="1" id="KW-0456">Lyase</keyword>
<proteinExistence type="predicted"/>
<dbReference type="OrthoDB" id="6580179at2"/>
<dbReference type="AlphaFoldDB" id="A0A411WLD5"/>
<keyword evidence="2" id="KW-1185">Reference proteome</keyword>
<dbReference type="InterPro" id="IPR010763">
    <property type="entry name" value="DgaF"/>
</dbReference>
<protein>
    <submittedName>
        <fullName evidence="1">Oxo-acid lyase</fullName>
    </submittedName>
</protein>